<keyword evidence="2" id="KW-0472">Membrane</keyword>
<feature type="compositionally biased region" description="Polar residues" evidence="1">
    <location>
        <begin position="34"/>
        <end position="44"/>
    </location>
</feature>
<keyword evidence="2" id="KW-0812">Transmembrane</keyword>
<feature type="region of interest" description="Disordered" evidence="1">
    <location>
        <begin position="34"/>
        <end position="68"/>
    </location>
</feature>
<name>A0A6N3GMS9_9BACT</name>
<keyword evidence="2" id="KW-1133">Transmembrane helix</keyword>
<feature type="transmembrane region" description="Helical" evidence="2">
    <location>
        <begin position="85"/>
        <end position="110"/>
    </location>
</feature>
<dbReference type="EMBL" id="CACRUT010000031">
    <property type="protein sequence ID" value="VYU65878.1"/>
    <property type="molecule type" value="Genomic_DNA"/>
</dbReference>
<evidence type="ECO:0000256" key="2">
    <source>
        <dbReference type="SAM" id="Phobius"/>
    </source>
</evidence>
<protein>
    <submittedName>
        <fullName evidence="3">Uncharacterized protein</fullName>
    </submittedName>
</protein>
<evidence type="ECO:0000313" key="3">
    <source>
        <dbReference type="EMBL" id="VYU65878.1"/>
    </source>
</evidence>
<gene>
    <name evidence="3" type="ORF">PCLFYP37_00507</name>
</gene>
<accession>A0A6N3GMS9</accession>
<evidence type="ECO:0000256" key="1">
    <source>
        <dbReference type="SAM" id="MobiDB-lite"/>
    </source>
</evidence>
<organism evidence="3">
    <name type="scientific">Paraprevotella clara</name>
    <dbReference type="NCBI Taxonomy" id="454154"/>
    <lineage>
        <taxon>Bacteria</taxon>
        <taxon>Pseudomonadati</taxon>
        <taxon>Bacteroidota</taxon>
        <taxon>Bacteroidia</taxon>
        <taxon>Bacteroidales</taxon>
        <taxon>Prevotellaceae</taxon>
        <taxon>Paraprevotella</taxon>
    </lineage>
</organism>
<proteinExistence type="predicted"/>
<reference evidence="3" key="1">
    <citation type="submission" date="2019-11" db="EMBL/GenBank/DDBJ databases">
        <authorList>
            <person name="Feng L."/>
        </authorList>
    </citation>
    <scope>NUCLEOTIDE SEQUENCE</scope>
    <source>
        <strain evidence="3">PclaraLFYP37</strain>
    </source>
</reference>
<sequence length="159" mass="18169">MKTEKTCLKTYPAHLFGDFYLAWTNRQFDGKNISVQDTPGNADSISPACHRNKRKQKQRNADFQKKGKHTRMRYFPPVRDTAGNNAFSCVAIFHFVILTFYLSTSIFLLAHNINSTWKPIYAMLHLHVFPNKPPEKGHTHFAVSPNDKVNSLTVDNGTT</sequence>
<dbReference type="AlphaFoldDB" id="A0A6N3GMS9"/>